<name>A0ACB6Z5H7_THEGA</name>
<dbReference type="EMBL" id="MU118119">
    <property type="protein sequence ID" value="KAF9644777.1"/>
    <property type="molecule type" value="Genomic_DNA"/>
</dbReference>
<sequence length="369" mass="39749">MAAVNKAHDAGQACLAFSRDGSILYTGGSDLLARVWQANKGPDFEPSIAMEAEGPITCLAASDDSWFAGGTDSNLRTYVKGEHDMSGIITANPGGDSIRSVAVDLHSKRIAVTSDDKAVKVIDLKDTKRIVLLEGHSRGVRRAAWHPSGILLATCGCDGKIIIWDVLGTEPKLEKTLEGIIPTVIDTEAPEYCHDCSVSWHPSGQYFVVATRTHEIISVSKSTWSKSATYTSNDLSGAITALCLSPNGAYLASASKSGVFVWSTQDRKVKYRFGESQAAAVTQIAFSPSSNLLAWTDMDGSLTRWKDPIPKDAPSPCEVKKVEQTVHSKARAALFGEDMDDMVDDAAGDNEKEPDVVLDNDMDMDDDFV</sequence>
<gene>
    <name evidence="1" type="ORF">BDM02DRAFT_3190270</name>
</gene>
<dbReference type="Proteomes" id="UP000886501">
    <property type="component" value="Unassembled WGS sequence"/>
</dbReference>
<reference evidence="1" key="1">
    <citation type="submission" date="2019-10" db="EMBL/GenBank/DDBJ databases">
        <authorList>
            <consortium name="DOE Joint Genome Institute"/>
            <person name="Kuo A."/>
            <person name="Miyauchi S."/>
            <person name="Kiss E."/>
            <person name="Drula E."/>
            <person name="Kohler A."/>
            <person name="Sanchez-Garcia M."/>
            <person name="Andreopoulos B."/>
            <person name="Barry K.W."/>
            <person name="Bonito G."/>
            <person name="Buee M."/>
            <person name="Carver A."/>
            <person name="Chen C."/>
            <person name="Cichocki N."/>
            <person name="Clum A."/>
            <person name="Culley D."/>
            <person name="Crous P.W."/>
            <person name="Fauchery L."/>
            <person name="Girlanda M."/>
            <person name="Hayes R."/>
            <person name="Keri Z."/>
            <person name="Labutti K."/>
            <person name="Lipzen A."/>
            <person name="Lombard V."/>
            <person name="Magnuson J."/>
            <person name="Maillard F."/>
            <person name="Morin E."/>
            <person name="Murat C."/>
            <person name="Nolan M."/>
            <person name="Ohm R."/>
            <person name="Pangilinan J."/>
            <person name="Pereira M."/>
            <person name="Perotto S."/>
            <person name="Peter M."/>
            <person name="Riley R."/>
            <person name="Sitrit Y."/>
            <person name="Stielow B."/>
            <person name="Szollosi G."/>
            <person name="Zifcakova L."/>
            <person name="Stursova M."/>
            <person name="Spatafora J.W."/>
            <person name="Tedersoo L."/>
            <person name="Vaario L.-M."/>
            <person name="Yamada A."/>
            <person name="Yan M."/>
            <person name="Wang P."/>
            <person name="Xu J."/>
            <person name="Bruns T."/>
            <person name="Baldrian P."/>
            <person name="Vilgalys R."/>
            <person name="Henrissat B."/>
            <person name="Grigoriev I.V."/>
            <person name="Hibbett D."/>
            <person name="Nagy L.G."/>
            <person name="Martin F.M."/>
        </authorList>
    </citation>
    <scope>NUCLEOTIDE SEQUENCE</scope>
    <source>
        <strain evidence="1">P2</strain>
    </source>
</reference>
<accession>A0ACB6Z5H7</accession>
<evidence type="ECO:0000313" key="1">
    <source>
        <dbReference type="EMBL" id="KAF9644777.1"/>
    </source>
</evidence>
<keyword evidence="2" id="KW-1185">Reference proteome</keyword>
<reference evidence="1" key="2">
    <citation type="journal article" date="2020" name="Nat. Commun.">
        <title>Large-scale genome sequencing of mycorrhizal fungi provides insights into the early evolution of symbiotic traits.</title>
        <authorList>
            <person name="Miyauchi S."/>
            <person name="Kiss E."/>
            <person name="Kuo A."/>
            <person name="Drula E."/>
            <person name="Kohler A."/>
            <person name="Sanchez-Garcia M."/>
            <person name="Morin E."/>
            <person name="Andreopoulos B."/>
            <person name="Barry K.W."/>
            <person name="Bonito G."/>
            <person name="Buee M."/>
            <person name="Carver A."/>
            <person name="Chen C."/>
            <person name="Cichocki N."/>
            <person name="Clum A."/>
            <person name="Culley D."/>
            <person name="Crous P.W."/>
            <person name="Fauchery L."/>
            <person name="Girlanda M."/>
            <person name="Hayes R.D."/>
            <person name="Keri Z."/>
            <person name="LaButti K."/>
            <person name="Lipzen A."/>
            <person name="Lombard V."/>
            <person name="Magnuson J."/>
            <person name="Maillard F."/>
            <person name="Murat C."/>
            <person name="Nolan M."/>
            <person name="Ohm R.A."/>
            <person name="Pangilinan J."/>
            <person name="Pereira M.F."/>
            <person name="Perotto S."/>
            <person name="Peter M."/>
            <person name="Pfister S."/>
            <person name="Riley R."/>
            <person name="Sitrit Y."/>
            <person name="Stielow J.B."/>
            <person name="Szollosi G."/>
            <person name="Zifcakova L."/>
            <person name="Stursova M."/>
            <person name="Spatafora J.W."/>
            <person name="Tedersoo L."/>
            <person name="Vaario L.M."/>
            <person name="Yamada A."/>
            <person name="Yan M."/>
            <person name="Wang P."/>
            <person name="Xu J."/>
            <person name="Bruns T."/>
            <person name="Baldrian P."/>
            <person name="Vilgalys R."/>
            <person name="Dunand C."/>
            <person name="Henrissat B."/>
            <person name="Grigoriev I.V."/>
            <person name="Hibbett D."/>
            <person name="Nagy L.G."/>
            <person name="Martin F.M."/>
        </authorList>
    </citation>
    <scope>NUCLEOTIDE SEQUENCE</scope>
    <source>
        <strain evidence="1">P2</strain>
    </source>
</reference>
<evidence type="ECO:0000313" key="2">
    <source>
        <dbReference type="Proteomes" id="UP000886501"/>
    </source>
</evidence>
<comment type="caution">
    <text evidence="1">The sequence shown here is derived from an EMBL/GenBank/DDBJ whole genome shotgun (WGS) entry which is preliminary data.</text>
</comment>
<proteinExistence type="predicted"/>
<organism evidence="1 2">
    <name type="scientific">Thelephora ganbajun</name>
    <name type="common">Ganba fungus</name>
    <dbReference type="NCBI Taxonomy" id="370292"/>
    <lineage>
        <taxon>Eukaryota</taxon>
        <taxon>Fungi</taxon>
        <taxon>Dikarya</taxon>
        <taxon>Basidiomycota</taxon>
        <taxon>Agaricomycotina</taxon>
        <taxon>Agaricomycetes</taxon>
        <taxon>Thelephorales</taxon>
        <taxon>Thelephoraceae</taxon>
        <taxon>Thelephora</taxon>
    </lineage>
</organism>
<feature type="non-terminal residue" evidence="1">
    <location>
        <position position="369"/>
    </location>
</feature>
<protein>
    <submittedName>
        <fullName evidence="1">WD40 repeat-like protein</fullName>
    </submittedName>
</protein>